<evidence type="ECO:0000256" key="8">
    <source>
        <dbReference type="RuleBase" id="RU363032"/>
    </source>
</evidence>
<keyword evidence="6 8" id="KW-1133">Transmembrane helix</keyword>
<gene>
    <name evidence="10" type="ORF">CPJ18_01555</name>
</gene>
<dbReference type="PANTHER" id="PTHR43357:SF3">
    <property type="entry name" value="FE(3+)-TRANSPORT SYSTEM PERMEASE PROTEIN FBPB 2"/>
    <property type="match status" value="1"/>
</dbReference>
<feature type="transmembrane region" description="Helical" evidence="8">
    <location>
        <begin position="151"/>
        <end position="171"/>
    </location>
</feature>
<dbReference type="CDD" id="cd06261">
    <property type="entry name" value="TM_PBP2"/>
    <property type="match status" value="2"/>
</dbReference>
<feature type="transmembrane region" description="Helical" evidence="8">
    <location>
        <begin position="485"/>
        <end position="508"/>
    </location>
</feature>
<dbReference type="FunFam" id="1.10.3720.10:FF:000088">
    <property type="entry name" value="Iron(III) ABC transporter, permease protein"/>
    <property type="match status" value="1"/>
</dbReference>
<keyword evidence="3" id="KW-1003">Cell membrane</keyword>
<feature type="transmembrane region" description="Helical" evidence="8">
    <location>
        <begin position="103"/>
        <end position="121"/>
    </location>
</feature>
<reference evidence="10 11" key="1">
    <citation type="journal article" date="2018" name="Syst. Appl. Microbiol.">
        <title>Agrobacterium rosae sp. nov., isolated from galls on different agricultural crops.</title>
        <authorList>
            <person name="Kuzmanovic N."/>
            <person name="Pulawska J."/>
            <person name="Smalla K."/>
            <person name="Nesme X."/>
        </authorList>
    </citation>
    <scope>NUCLEOTIDE SEQUENCE [LARGE SCALE GENOMIC DNA]</scope>
    <source>
        <strain evidence="10 11">NCPPB 1650</strain>
    </source>
</reference>
<dbReference type="GO" id="GO:0005886">
    <property type="term" value="C:plasma membrane"/>
    <property type="evidence" value="ECO:0007669"/>
    <property type="project" value="UniProtKB-SubCell"/>
</dbReference>
<keyword evidence="2 8" id="KW-0813">Transport</keyword>
<evidence type="ECO:0000256" key="5">
    <source>
        <dbReference type="ARBA" id="ARBA00022692"/>
    </source>
</evidence>
<evidence type="ECO:0000256" key="7">
    <source>
        <dbReference type="ARBA" id="ARBA00023136"/>
    </source>
</evidence>
<feature type="transmembrane region" description="Helical" evidence="8">
    <location>
        <begin position="302"/>
        <end position="325"/>
    </location>
</feature>
<feature type="transmembrane region" description="Helical" evidence="8">
    <location>
        <begin position="69"/>
        <end position="91"/>
    </location>
</feature>
<dbReference type="SUPFAM" id="SSF161098">
    <property type="entry name" value="MetI-like"/>
    <property type="match status" value="2"/>
</dbReference>
<dbReference type="PROSITE" id="PS50928">
    <property type="entry name" value="ABC_TM1"/>
    <property type="match status" value="2"/>
</dbReference>
<feature type="domain" description="ABC transmembrane type-1" evidence="9">
    <location>
        <begin position="65"/>
        <end position="270"/>
    </location>
</feature>
<feature type="domain" description="ABC transmembrane type-1" evidence="9">
    <location>
        <begin position="344"/>
        <end position="550"/>
    </location>
</feature>
<proteinExistence type="inferred from homology"/>
<dbReference type="InterPro" id="IPR035906">
    <property type="entry name" value="MetI-like_sf"/>
</dbReference>
<dbReference type="Gene3D" id="1.10.3720.10">
    <property type="entry name" value="MetI-like"/>
    <property type="match status" value="2"/>
</dbReference>
<evidence type="ECO:0000256" key="6">
    <source>
        <dbReference type="ARBA" id="ARBA00022989"/>
    </source>
</evidence>
<dbReference type="InterPro" id="IPR000515">
    <property type="entry name" value="MetI-like"/>
</dbReference>
<organism evidence="10 11">
    <name type="scientific">Agrobacterium rosae</name>
    <dbReference type="NCBI Taxonomy" id="1972867"/>
    <lineage>
        <taxon>Bacteria</taxon>
        <taxon>Pseudomonadati</taxon>
        <taxon>Pseudomonadota</taxon>
        <taxon>Alphaproteobacteria</taxon>
        <taxon>Hyphomicrobiales</taxon>
        <taxon>Rhizobiaceae</taxon>
        <taxon>Rhizobium/Agrobacterium group</taxon>
        <taxon>Agrobacterium</taxon>
    </lineage>
</organism>
<evidence type="ECO:0000313" key="11">
    <source>
        <dbReference type="Proteomes" id="UP000237447"/>
    </source>
</evidence>
<evidence type="ECO:0000259" key="9">
    <source>
        <dbReference type="PROSITE" id="PS50928"/>
    </source>
</evidence>
<feature type="transmembrane region" description="Helical" evidence="8">
    <location>
        <begin position="381"/>
        <end position="406"/>
    </location>
</feature>
<evidence type="ECO:0000256" key="1">
    <source>
        <dbReference type="ARBA" id="ARBA00004429"/>
    </source>
</evidence>
<dbReference type="Pfam" id="PF00528">
    <property type="entry name" value="BPD_transp_1"/>
    <property type="match status" value="2"/>
</dbReference>
<dbReference type="GeneID" id="86878070"/>
<keyword evidence="7 8" id="KW-0472">Membrane</keyword>
<evidence type="ECO:0000313" key="10">
    <source>
        <dbReference type="EMBL" id="POO54466.1"/>
    </source>
</evidence>
<feature type="transmembrane region" description="Helical" evidence="8">
    <location>
        <begin position="253"/>
        <end position="271"/>
    </location>
</feature>
<dbReference type="EMBL" id="NXEJ01000001">
    <property type="protein sequence ID" value="POO54466.1"/>
    <property type="molecule type" value="Genomic_DNA"/>
</dbReference>
<comment type="caution">
    <text evidence="10">The sequence shown here is derived from an EMBL/GenBank/DDBJ whole genome shotgun (WGS) entry which is preliminary data.</text>
</comment>
<feature type="transmembrane region" description="Helical" evidence="8">
    <location>
        <begin position="198"/>
        <end position="220"/>
    </location>
</feature>
<dbReference type="RefSeq" id="WP_103656935.1">
    <property type="nucleotide sequence ID" value="NZ_CP192764.1"/>
</dbReference>
<accession>A0AAE5VS40</accession>
<dbReference type="GO" id="GO:0055085">
    <property type="term" value="P:transmembrane transport"/>
    <property type="evidence" value="ECO:0007669"/>
    <property type="project" value="InterPro"/>
</dbReference>
<feature type="transmembrane region" description="Helical" evidence="8">
    <location>
        <begin position="345"/>
        <end position="369"/>
    </location>
</feature>
<evidence type="ECO:0000256" key="4">
    <source>
        <dbReference type="ARBA" id="ARBA00022519"/>
    </source>
</evidence>
<evidence type="ECO:0000256" key="3">
    <source>
        <dbReference type="ARBA" id="ARBA00022475"/>
    </source>
</evidence>
<name>A0AAE5VS40_9HYPH</name>
<keyword evidence="4" id="KW-0997">Cell inner membrane</keyword>
<feature type="transmembrane region" description="Helical" evidence="8">
    <location>
        <begin position="21"/>
        <end position="42"/>
    </location>
</feature>
<dbReference type="PANTHER" id="PTHR43357">
    <property type="entry name" value="INNER MEMBRANE ABC TRANSPORTER PERMEASE PROTEIN YDCV"/>
    <property type="match status" value="1"/>
</dbReference>
<evidence type="ECO:0000256" key="2">
    <source>
        <dbReference type="ARBA" id="ARBA00022448"/>
    </source>
</evidence>
<comment type="similarity">
    <text evidence="8">Belongs to the binding-protein-dependent transport system permease family.</text>
</comment>
<sequence length="558" mass="59611">MHSTTSTAIPSKPRLRLNSAFCWLLASCIIAALAMLPVLALLSEAIKGSTGLWQHLTDTVLATALPETLILLLGVGLLAGILGTTSAWLVSAYRFPGRRLLEWALLLPLAMPTYIIAYAYLDILHPLGPVQGAVRFLLGYSSPREFRLPDIRSMTGCIILLGFVLYPYVYIPVRAMFLTQAGNLLDAARMLGTSRHALFLKVAVPLARPAIAVGVSLALMEALNDIGASEFLGVRTLTVSIYTTWVTKSDLPGASQIALFMLLLVVALVAMERWARRRQRYSTSAQKSAVLAPLQLQGLRGWLAFGLGTVPILIGFAAPAAYLVVEAWKRFQFSGLSSRFADEAVNTIVVAGIATVVTVGAGLVVAYAMRLSPGKVSLWSFRLATVGYAAPGTVIAIGVLIVLGGFDRVVDQTMQQWFGVSTSLLLIGSGSALIFAYVTRFLTIAGGGIDAGLSRIPLSFDQASRTLGRTATATFRSVHLPLSKAAMAAAALLVFVDCVKELPATLLLRPLNFETFATHLYGEAARGTYEEASIAALAIVLIGILPVVLLARVGRVRT</sequence>
<comment type="subcellular location">
    <subcellularLocation>
        <location evidence="1">Cell inner membrane</location>
        <topology evidence="1">Multi-pass membrane protein</topology>
    </subcellularLocation>
    <subcellularLocation>
        <location evidence="8">Cell membrane</location>
        <topology evidence="8">Multi-pass membrane protein</topology>
    </subcellularLocation>
</comment>
<feature type="transmembrane region" description="Helical" evidence="8">
    <location>
        <begin position="418"/>
        <end position="438"/>
    </location>
</feature>
<dbReference type="AlphaFoldDB" id="A0AAE5VS40"/>
<feature type="transmembrane region" description="Helical" evidence="8">
    <location>
        <begin position="532"/>
        <end position="551"/>
    </location>
</feature>
<dbReference type="Proteomes" id="UP000237447">
    <property type="component" value="Unassembled WGS sequence"/>
</dbReference>
<keyword evidence="5 8" id="KW-0812">Transmembrane</keyword>
<protein>
    <submittedName>
        <fullName evidence="10">Iron ABC transporter permease</fullName>
    </submittedName>
</protein>